<dbReference type="PANTHER" id="PTHR46929:SF33">
    <property type="entry name" value="L10-INTERACTING MYB DOMAIN-CONTAINING PROTEIN-LIKE ISOFORM X1"/>
    <property type="match status" value="1"/>
</dbReference>
<keyword evidence="3" id="KW-1185">Reference proteome</keyword>
<dbReference type="Proteomes" id="UP001652623">
    <property type="component" value="Chromosome 11"/>
</dbReference>
<proteinExistence type="predicted"/>
<evidence type="ECO:0000256" key="1">
    <source>
        <dbReference type="SAM" id="MobiDB-lite"/>
    </source>
</evidence>
<reference evidence="4" key="1">
    <citation type="submission" date="2025-08" db="UniProtKB">
        <authorList>
            <consortium name="RefSeq"/>
        </authorList>
    </citation>
    <scope>IDENTIFICATION</scope>
    <source>
        <tissue evidence="4">Seedling</tissue>
    </source>
</reference>
<evidence type="ECO:0000259" key="2">
    <source>
        <dbReference type="Pfam" id="PF12776"/>
    </source>
</evidence>
<dbReference type="InterPro" id="IPR024752">
    <property type="entry name" value="Myb/SANT-like_dom"/>
</dbReference>
<dbReference type="PANTHER" id="PTHR46929">
    <property type="entry name" value="EXPRESSED PROTEIN"/>
    <property type="match status" value="1"/>
</dbReference>
<evidence type="ECO:0000313" key="3">
    <source>
        <dbReference type="Proteomes" id="UP001652623"/>
    </source>
</evidence>
<evidence type="ECO:0000313" key="4">
    <source>
        <dbReference type="RefSeq" id="XP_048321526.2"/>
    </source>
</evidence>
<dbReference type="GeneID" id="107408765"/>
<accession>A0ABM3I6G4</accession>
<feature type="domain" description="Myb/SANT-like" evidence="2">
    <location>
        <begin position="218"/>
        <end position="312"/>
    </location>
</feature>
<protein>
    <submittedName>
        <fullName evidence="4">L10-interacting MYB domain-containing protein isoform X1</fullName>
    </submittedName>
</protein>
<sequence length="499" mass="58267">MDQFPNQTTPFSVITVDNHITFLAARADFSLSPLIDLSYFSCDIRMDDGFSSHGDNLRANWTPPQDNYFVDLLVEQVRKGSKTGHGFRKQAWTEMIVSFNSKFGFKYDTDVLKNRYKRLRKQYNDMKILIDRGEFKWDESQKMITADDDVWDDYIKANPEMQPYTRRVVPYYNDLCTICGHAVADGRYSLSCFDLDFESEVKEIEDETPMIGDPKKIEWSQSMDQFFIELMLDQVHKGNKIGRNFKKKSWVYMITSFNTKFAFHYSRSVLKNRYIILRRHYCSIKILLSQKGFSWNDKQQKVLADDQVWDDYVMENPNFRMYRNKMMPCYTYMCIICGNEAARRKTLPTRKPIMQKETLKNNANGEAKPVINKSNSYEQALCSDGIKNPSDQKRRAQPKMTPTLQPSKRERRTDDCVADALDKMTAAVSSLTKGLGQTKKEKSVSAETVIKVLQTIPDIDDDLLLDACDFLEDERRARTFLALDSTLRKKWLVRKLRLD</sequence>
<dbReference type="Pfam" id="PF12776">
    <property type="entry name" value="Myb_DNA-bind_3"/>
    <property type="match status" value="2"/>
</dbReference>
<gene>
    <name evidence="4" type="primary">LOC107408765</name>
</gene>
<name>A0ABM3I6G4_ZIZJJ</name>
<feature type="region of interest" description="Disordered" evidence="1">
    <location>
        <begin position="385"/>
        <end position="412"/>
    </location>
</feature>
<dbReference type="RefSeq" id="XP_048321526.2">
    <property type="nucleotide sequence ID" value="XM_048465569.2"/>
</dbReference>
<organism evidence="3 4">
    <name type="scientific">Ziziphus jujuba</name>
    <name type="common">Chinese jujube</name>
    <name type="synonym">Ziziphus sativa</name>
    <dbReference type="NCBI Taxonomy" id="326968"/>
    <lineage>
        <taxon>Eukaryota</taxon>
        <taxon>Viridiplantae</taxon>
        <taxon>Streptophyta</taxon>
        <taxon>Embryophyta</taxon>
        <taxon>Tracheophyta</taxon>
        <taxon>Spermatophyta</taxon>
        <taxon>Magnoliopsida</taxon>
        <taxon>eudicotyledons</taxon>
        <taxon>Gunneridae</taxon>
        <taxon>Pentapetalae</taxon>
        <taxon>rosids</taxon>
        <taxon>fabids</taxon>
        <taxon>Rosales</taxon>
        <taxon>Rhamnaceae</taxon>
        <taxon>Paliureae</taxon>
        <taxon>Ziziphus</taxon>
    </lineage>
</organism>
<feature type="domain" description="Myb/SANT-like" evidence="2">
    <location>
        <begin position="60"/>
        <end position="154"/>
    </location>
</feature>